<organism evidence="6 7">
    <name type="scientific">Paenibacillus phytohabitans</name>
    <dbReference type="NCBI Taxonomy" id="2654978"/>
    <lineage>
        <taxon>Bacteria</taxon>
        <taxon>Bacillati</taxon>
        <taxon>Bacillota</taxon>
        <taxon>Bacilli</taxon>
        <taxon>Bacillales</taxon>
        <taxon>Paenibacillaceae</taxon>
        <taxon>Paenibacillus</taxon>
    </lineage>
</organism>
<dbReference type="PANTHER" id="PTHR30055">
    <property type="entry name" value="HTH-TYPE TRANSCRIPTIONAL REGULATOR RUTR"/>
    <property type="match status" value="1"/>
</dbReference>
<reference evidence="6 7" key="1">
    <citation type="submission" date="2019-10" db="EMBL/GenBank/DDBJ databases">
        <title>Description of Paenibacillus terricola sp. nov.</title>
        <authorList>
            <person name="Carlier A."/>
            <person name="Qi S."/>
        </authorList>
    </citation>
    <scope>NUCLEOTIDE SEQUENCE [LARGE SCALE GENOMIC DNA]</scope>
    <source>
        <strain evidence="6 7">LMG 31459</strain>
    </source>
</reference>
<evidence type="ECO:0000313" key="7">
    <source>
        <dbReference type="Proteomes" id="UP000596857"/>
    </source>
</evidence>
<accession>A0ABX1YSP2</accession>
<dbReference type="InterPro" id="IPR009057">
    <property type="entry name" value="Homeodomain-like_sf"/>
</dbReference>
<keyword evidence="3" id="KW-0804">Transcription</keyword>
<dbReference type="PROSITE" id="PS01081">
    <property type="entry name" value="HTH_TETR_1"/>
    <property type="match status" value="1"/>
</dbReference>
<dbReference type="InterPro" id="IPR023772">
    <property type="entry name" value="DNA-bd_HTH_TetR-type_CS"/>
</dbReference>
<dbReference type="PRINTS" id="PR00455">
    <property type="entry name" value="HTHTETR"/>
</dbReference>
<proteinExistence type="predicted"/>
<dbReference type="PROSITE" id="PS50977">
    <property type="entry name" value="HTH_TETR_2"/>
    <property type="match status" value="1"/>
</dbReference>
<keyword evidence="1" id="KW-0805">Transcription regulation</keyword>
<dbReference type="Proteomes" id="UP000596857">
    <property type="component" value="Unassembled WGS sequence"/>
</dbReference>
<sequence>MLCFLHRKGKLPVNKLSSFLSKTEILNAAEQTLRKYGPDKASVTDVAKLLGVSHGTLYRHFPSKAALREAVTERWLEEMIVAPLTEIAAIPTTNALGQLRDYIAKLVELKQHHASQDSEMFKMYAAVTEESAALVEVHIRKLLDHIDLLIAQGMEQGLISRSIPAAVQARSVLYGTARFHHPAHAYEWRSPGIMQEFAQLWTLLERGLSEH</sequence>
<dbReference type="Pfam" id="PF17935">
    <property type="entry name" value="TetR_C_27"/>
    <property type="match status" value="1"/>
</dbReference>
<dbReference type="PANTHER" id="PTHR30055:SF151">
    <property type="entry name" value="TRANSCRIPTIONAL REGULATORY PROTEIN"/>
    <property type="match status" value="1"/>
</dbReference>
<dbReference type="InterPro" id="IPR041478">
    <property type="entry name" value="TetR_C_27"/>
</dbReference>
<dbReference type="InterPro" id="IPR050109">
    <property type="entry name" value="HTH-type_TetR-like_transc_reg"/>
</dbReference>
<comment type="caution">
    <text evidence="6">The sequence shown here is derived from an EMBL/GenBank/DDBJ whole genome shotgun (WGS) entry which is preliminary data.</text>
</comment>
<dbReference type="InterPro" id="IPR001647">
    <property type="entry name" value="HTH_TetR"/>
</dbReference>
<keyword evidence="2 4" id="KW-0238">DNA-binding</keyword>
<evidence type="ECO:0000259" key="5">
    <source>
        <dbReference type="PROSITE" id="PS50977"/>
    </source>
</evidence>
<name>A0ABX1YSP2_9BACL</name>
<evidence type="ECO:0000256" key="1">
    <source>
        <dbReference type="ARBA" id="ARBA00023015"/>
    </source>
</evidence>
<dbReference type="Pfam" id="PF00440">
    <property type="entry name" value="TetR_N"/>
    <property type="match status" value="1"/>
</dbReference>
<feature type="domain" description="HTH tetR-type" evidence="5">
    <location>
        <begin position="19"/>
        <end position="79"/>
    </location>
</feature>
<dbReference type="InterPro" id="IPR036271">
    <property type="entry name" value="Tet_transcr_reg_TetR-rel_C_sf"/>
</dbReference>
<dbReference type="SUPFAM" id="SSF46689">
    <property type="entry name" value="Homeodomain-like"/>
    <property type="match status" value="1"/>
</dbReference>
<gene>
    <name evidence="6" type="ORF">GC101_32565</name>
</gene>
<evidence type="ECO:0000256" key="4">
    <source>
        <dbReference type="PROSITE-ProRule" id="PRU00335"/>
    </source>
</evidence>
<dbReference type="SUPFAM" id="SSF48498">
    <property type="entry name" value="Tetracyclin repressor-like, C-terminal domain"/>
    <property type="match status" value="1"/>
</dbReference>
<evidence type="ECO:0000256" key="3">
    <source>
        <dbReference type="ARBA" id="ARBA00023163"/>
    </source>
</evidence>
<dbReference type="EMBL" id="WHOB01000094">
    <property type="protein sequence ID" value="NOU83594.1"/>
    <property type="molecule type" value="Genomic_DNA"/>
</dbReference>
<feature type="DNA-binding region" description="H-T-H motif" evidence="4">
    <location>
        <begin position="42"/>
        <end position="61"/>
    </location>
</feature>
<evidence type="ECO:0000256" key="2">
    <source>
        <dbReference type="ARBA" id="ARBA00023125"/>
    </source>
</evidence>
<protein>
    <submittedName>
        <fullName evidence="6">TetR family transcriptional regulator</fullName>
    </submittedName>
</protein>
<keyword evidence="7" id="KW-1185">Reference proteome</keyword>
<dbReference type="Gene3D" id="1.10.357.10">
    <property type="entry name" value="Tetracycline Repressor, domain 2"/>
    <property type="match status" value="1"/>
</dbReference>
<evidence type="ECO:0000313" key="6">
    <source>
        <dbReference type="EMBL" id="NOU83594.1"/>
    </source>
</evidence>